<sequence length="278" mass="31671">MSGLTVAIKVLRDVEQYQVERLKRQLKIMSQLRHKNIVTFMGVSYEIDGRIPEINLIFRYCPFGNSVDYLRSMDAEGMAVNRVKMITQVAEGLQYLHSQQINHNDIRPSTVLIARDGTAQLSSFYRSKEIRSNEVHTNSRETWPEEDVRWVPPEALKSTTWPVMPGALYPSSDVYSWALTSLFILSNAEPYNYVPRIQQNLVAAINSSQTAPATFASHFVPPILQKLVQESGLVQGGINEVWMVLEVAWHKDHSRRPSIGEVFDSYFAVWALSLESLL</sequence>
<evidence type="ECO:0000313" key="4">
    <source>
        <dbReference type="EMBL" id="KZS94849.1"/>
    </source>
</evidence>
<evidence type="ECO:0000313" key="5">
    <source>
        <dbReference type="Proteomes" id="UP000076722"/>
    </source>
</evidence>
<dbReference type="EMBL" id="KV419403">
    <property type="protein sequence ID" value="KZS94849.1"/>
    <property type="molecule type" value="Genomic_DNA"/>
</dbReference>
<dbReference type="Proteomes" id="UP000076722">
    <property type="component" value="Unassembled WGS sequence"/>
</dbReference>
<accession>A0A164W965</accession>
<dbReference type="STRING" id="1314777.A0A164W965"/>
<keyword evidence="4" id="KW-0808">Transferase</keyword>
<reference evidence="4 5" key="1">
    <citation type="journal article" date="2016" name="Mol. Biol. Evol.">
        <title>Comparative Genomics of Early-Diverging Mushroom-Forming Fungi Provides Insights into the Origins of Lignocellulose Decay Capabilities.</title>
        <authorList>
            <person name="Nagy L.G."/>
            <person name="Riley R."/>
            <person name="Tritt A."/>
            <person name="Adam C."/>
            <person name="Daum C."/>
            <person name="Floudas D."/>
            <person name="Sun H."/>
            <person name="Yadav J.S."/>
            <person name="Pangilinan J."/>
            <person name="Larsson K.H."/>
            <person name="Matsuura K."/>
            <person name="Barry K."/>
            <person name="Labutti K."/>
            <person name="Kuo R."/>
            <person name="Ohm R.A."/>
            <person name="Bhattacharya S.S."/>
            <person name="Shirouzu T."/>
            <person name="Yoshinaga Y."/>
            <person name="Martin F.M."/>
            <person name="Grigoriev I.V."/>
            <person name="Hibbett D.S."/>
        </authorList>
    </citation>
    <scope>NUCLEOTIDE SEQUENCE [LARGE SCALE GENOMIC DNA]</scope>
    <source>
        <strain evidence="4 5">HHB9708</strain>
    </source>
</reference>
<dbReference type="InterPro" id="IPR011009">
    <property type="entry name" value="Kinase-like_dom_sf"/>
</dbReference>
<dbReference type="Pfam" id="PF07714">
    <property type="entry name" value="PK_Tyr_Ser-Thr"/>
    <property type="match status" value="1"/>
</dbReference>
<dbReference type="PROSITE" id="PS50011">
    <property type="entry name" value="PROTEIN_KINASE_DOM"/>
    <property type="match status" value="1"/>
</dbReference>
<feature type="domain" description="Protein kinase" evidence="3">
    <location>
        <begin position="1"/>
        <end position="267"/>
    </location>
</feature>
<dbReference type="GO" id="GO:0005524">
    <property type="term" value="F:ATP binding"/>
    <property type="evidence" value="ECO:0007669"/>
    <property type="project" value="UniProtKB-KW"/>
</dbReference>
<dbReference type="SUPFAM" id="SSF56112">
    <property type="entry name" value="Protein kinase-like (PK-like)"/>
    <property type="match status" value="1"/>
</dbReference>
<dbReference type="GO" id="GO:0004672">
    <property type="term" value="F:protein kinase activity"/>
    <property type="evidence" value="ECO:0007669"/>
    <property type="project" value="InterPro"/>
</dbReference>
<dbReference type="PANTHER" id="PTHR24418">
    <property type="entry name" value="TYROSINE-PROTEIN KINASE"/>
    <property type="match status" value="1"/>
</dbReference>
<keyword evidence="4" id="KW-0418">Kinase</keyword>
<dbReference type="AlphaFoldDB" id="A0A164W965"/>
<dbReference type="InterPro" id="IPR050198">
    <property type="entry name" value="Non-receptor_tyrosine_kinases"/>
</dbReference>
<organism evidence="4 5">
    <name type="scientific">Sistotremastrum niveocremeum HHB9708</name>
    <dbReference type="NCBI Taxonomy" id="1314777"/>
    <lineage>
        <taxon>Eukaryota</taxon>
        <taxon>Fungi</taxon>
        <taxon>Dikarya</taxon>
        <taxon>Basidiomycota</taxon>
        <taxon>Agaricomycotina</taxon>
        <taxon>Agaricomycetes</taxon>
        <taxon>Sistotremastrales</taxon>
        <taxon>Sistotremastraceae</taxon>
        <taxon>Sertulicium</taxon>
        <taxon>Sertulicium niveocremeum</taxon>
    </lineage>
</organism>
<dbReference type="InterPro" id="IPR000719">
    <property type="entry name" value="Prot_kinase_dom"/>
</dbReference>
<proteinExistence type="predicted"/>
<name>A0A164W965_9AGAM</name>
<gene>
    <name evidence="4" type="ORF">SISNIDRAFT_452987</name>
</gene>
<dbReference type="Gene3D" id="1.10.510.10">
    <property type="entry name" value="Transferase(Phosphotransferase) domain 1"/>
    <property type="match status" value="1"/>
</dbReference>
<feature type="non-terminal residue" evidence="4">
    <location>
        <position position="278"/>
    </location>
</feature>
<protein>
    <submittedName>
        <fullName evidence="4">Kinase-like protein</fullName>
    </submittedName>
</protein>
<evidence type="ECO:0000256" key="1">
    <source>
        <dbReference type="ARBA" id="ARBA00022741"/>
    </source>
</evidence>
<keyword evidence="5" id="KW-1185">Reference proteome</keyword>
<evidence type="ECO:0000259" key="3">
    <source>
        <dbReference type="PROSITE" id="PS50011"/>
    </source>
</evidence>
<keyword evidence="1" id="KW-0547">Nucleotide-binding</keyword>
<dbReference type="InterPro" id="IPR001245">
    <property type="entry name" value="Ser-Thr/Tyr_kinase_cat_dom"/>
</dbReference>
<evidence type="ECO:0000256" key="2">
    <source>
        <dbReference type="ARBA" id="ARBA00022840"/>
    </source>
</evidence>
<keyword evidence="2" id="KW-0067">ATP-binding</keyword>